<evidence type="ECO:0000313" key="4">
    <source>
        <dbReference type="Proteomes" id="UP000284375"/>
    </source>
</evidence>
<dbReference type="OrthoDB" id="5070419at2759"/>
<evidence type="ECO:0000256" key="1">
    <source>
        <dbReference type="SAM" id="MobiDB-lite"/>
    </source>
</evidence>
<feature type="transmembrane region" description="Helical" evidence="2">
    <location>
        <begin position="102"/>
        <end position="127"/>
    </location>
</feature>
<dbReference type="AlphaFoldDB" id="A0A423VQ00"/>
<dbReference type="EMBL" id="LJZO01000034">
    <property type="protein sequence ID" value="ROV93109.1"/>
    <property type="molecule type" value="Genomic_DNA"/>
</dbReference>
<feature type="transmembrane region" description="Helical" evidence="2">
    <location>
        <begin position="6"/>
        <end position="27"/>
    </location>
</feature>
<gene>
    <name evidence="3" type="ORF">VSDG_07370</name>
</gene>
<organism evidence="3 4">
    <name type="scientific">Cytospora chrysosperma</name>
    <name type="common">Cytospora canker fungus</name>
    <name type="synonym">Sphaeria chrysosperma</name>
    <dbReference type="NCBI Taxonomy" id="252740"/>
    <lineage>
        <taxon>Eukaryota</taxon>
        <taxon>Fungi</taxon>
        <taxon>Dikarya</taxon>
        <taxon>Ascomycota</taxon>
        <taxon>Pezizomycotina</taxon>
        <taxon>Sordariomycetes</taxon>
        <taxon>Sordariomycetidae</taxon>
        <taxon>Diaporthales</taxon>
        <taxon>Cytosporaceae</taxon>
        <taxon>Cytospora</taxon>
    </lineage>
</organism>
<comment type="caution">
    <text evidence="3">The sequence shown here is derived from an EMBL/GenBank/DDBJ whole genome shotgun (WGS) entry which is preliminary data.</text>
</comment>
<dbReference type="STRING" id="252740.A0A423VQ00"/>
<keyword evidence="2" id="KW-0472">Membrane</keyword>
<keyword evidence="2" id="KW-0812">Transmembrane</keyword>
<proteinExistence type="predicted"/>
<keyword evidence="4" id="KW-1185">Reference proteome</keyword>
<dbReference type="Proteomes" id="UP000284375">
    <property type="component" value="Unassembled WGS sequence"/>
</dbReference>
<keyword evidence="2" id="KW-1133">Transmembrane helix</keyword>
<name>A0A423VQ00_CYTCH</name>
<dbReference type="InterPro" id="IPR025363">
    <property type="entry name" value="DUF4267"/>
</dbReference>
<accession>A0A423VQ00</accession>
<feature type="region of interest" description="Disordered" evidence="1">
    <location>
        <begin position="47"/>
        <end position="70"/>
    </location>
</feature>
<sequence>MEMSAFSPIHSYVLGAASVGLGMHAFFRPRQEYARFGLPLEPSLSLPPVTKTTTHPGPTVKDTTDVQATGEGGSASPLIYLKGVREVTYGVALVALQHQDNAAGVTIVAGVMALAAVGDGLLVWFYGNNETKAWGHWAAAVGLGSWAAWRAFVAYGEWAAFHALN</sequence>
<dbReference type="Pfam" id="PF14087">
    <property type="entry name" value="DUF4267"/>
    <property type="match status" value="1"/>
</dbReference>
<reference evidence="3 4" key="1">
    <citation type="submission" date="2015-09" db="EMBL/GenBank/DDBJ databases">
        <title>Host preference determinants of Valsa canker pathogens revealed by comparative genomics.</title>
        <authorList>
            <person name="Yin Z."/>
            <person name="Huang L."/>
        </authorList>
    </citation>
    <scope>NUCLEOTIDE SEQUENCE [LARGE SCALE GENOMIC DNA]</scope>
    <source>
        <strain evidence="3 4">YSFL</strain>
    </source>
</reference>
<evidence type="ECO:0000313" key="3">
    <source>
        <dbReference type="EMBL" id="ROV93109.1"/>
    </source>
</evidence>
<evidence type="ECO:0000256" key="2">
    <source>
        <dbReference type="SAM" id="Phobius"/>
    </source>
</evidence>
<protein>
    <submittedName>
        <fullName evidence="3">Uncharacterized protein</fullName>
    </submittedName>
</protein>
<feature type="transmembrane region" description="Helical" evidence="2">
    <location>
        <begin position="133"/>
        <end position="152"/>
    </location>
</feature>